<dbReference type="AlphaFoldDB" id="A0A6J4VX77"/>
<dbReference type="SUPFAM" id="SSF51556">
    <property type="entry name" value="Metallo-dependent hydrolases"/>
    <property type="match status" value="1"/>
</dbReference>
<dbReference type="InterPro" id="IPR011059">
    <property type="entry name" value="Metal-dep_hydrolase_composite"/>
</dbReference>
<dbReference type="InterPro" id="IPR032466">
    <property type="entry name" value="Metal_Hydrolase"/>
</dbReference>
<evidence type="ECO:0000313" key="2">
    <source>
        <dbReference type="EMBL" id="CAA9588678.1"/>
    </source>
</evidence>
<organism evidence="2">
    <name type="scientific">uncultured Truepera sp</name>
    <dbReference type="NCBI Taxonomy" id="543023"/>
    <lineage>
        <taxon>Bacteria</taxon>
        <taxon>Thermotogati</taxon>
        <taxon>Deinococcota</taxon>
        <taxon>Deinococci</taxon>
        <taxon>Trueperales</taxon>
        <taxon>Trueperaceae</taxon>
        <taxon>Truepera</taxon>
        <taxon>environmental samples</taxon>
    </lineage>
</organism>
<accession>A0A6J4VX77</accession>
<sequence>MDAEGSVRDVLFFGGLVLTQDETHPLAEAVLVRGARVAFVGSFAEAEARAARDAERVDLEGRCLLPGFHDAHLHLTQHGLDRSRLRLFDTQTLGEALARVEARAKGQKSGTWIEGSGLSMSRWNVLRLDKRDLDRVSPHHPVVLRSQDAHSVWANSLALERAGIDRNTPDPEHGVIERDERGEPTGRLLEHAAALLGRVIPQPSDAELQRALWRAGEHLAGLGITTVHHMAFEPTRNWRQLALAASRDDFPLRVWACIDHEHIEAVHALGLATGQGGSRFTVGGAKFFTDGALGSLTAWMLEPYAGTDTVGVTVHGPEVLRERFRKAIDAGLTVVTHAIGDAANRAVLDALSATRELWSAKGLRPRLEHAQHLHPDDVPRFGELGVVASMQPIHLTFDAKRIGELLAERRRGAYRTRALLYSGAVLAFGSDTPVADPDVILGLRAACTREAVDGTVLNPDEALSVGEALAAYTRGAAYAIGREGRSGRLRKGFDADLVVLSHDPHTTLDDLTVAGTMLAGAWTKPLT</sequence>
<proteinExistence type="predicted"/>
<dbReference type="Pfam" id="PF07969">
    <property type="entry name" value="Amidohydro_3"/>
    <property type="match status" value="1"/>
</dbReference>
<feature type="domain" description="Amidohydrolase 3" evidence="1">
    <location>
        <begin position="57"/>
        <end position="520"/>
    </location>
</feature>
<dbReference type="Gene3D" id="3.20.20.140">
    <property type="entry name" value="Metal-dependent hydrolases"/>
    <property type="match status" value="1"/>
</dbReference>
<evidence type="ECO:0000259" key="1">
    <source>
        <dbReference type="Pfam" id="PF07969"/>
    </source>
</evidence>
<dbReference type="GO" id="GO:0016810">
    <property type="term" value="F:hydrolase activity, acting on carbon-nitrogen (but not peptide) bonds"/>
    <property type="evidence" value="ECO:0007669"/>
    <property type="project" value="InterPro"/>
</dbReference>
<dbReference type="EMBL" id="CADCWP010000365">
    <property type="protein sequence ID" value="CAA9588678.1"/>
    <property type="molecule type" value="Genomic_DNA"/>
</dbReference>
<dbReference type="InterPro" id="IPR033932">
    <property type="entry name" value="YtcJ-like"/>
</dbReference>
<gene>
    <name evidence="2" type="ORF">AVDCRST_MAG86-4183</name>
</gene>
<reference evidence="2" key="1">
    <citation type="submission" date="2020-02" db="EMBL/GenBank/DDBJ databases">
        <authorList>
            <person name="Meier V. D."/>
        </authorList>
    </citation>
    <scope>NUCLEOTIDE SEQUENCE</scope>
    <source>
        <strain evidence="2">AVDCRST_MAG86</strain>
    </source>
</reference>
<dbReference type="CDD" id="cd01300">
    <property type="entry name" value="YtcJ_like"/>
    <property type="match status" value="1"/>
</dbReference>
<dbReference type="Gene3D" id="2.30.40.10">
    <property type="entry name" value="Urease, subunit C, domain 1"/>
    <property type="match status" value="1"/>
</dbReference>
<dbReference type="Gene3D" id="3.10.310.70">
    <property type="match status" value="1"/>
</dbReference>
<name>A0A6J4VX77_9DEIN</name>
<protein>
    <recommendedName>
        <fullName evidence="1">Amidohydrolase 3 domain-containing protein</fullName>
    </recommendedName>
</protein>
<dbReference type="InterPro" id="IPR013108">
    <property type="entry name" value="Amidohydro_3"/>
</dbReference>
<dbReference type="PANTHER" id="PTHR22642:SF2">
    <property type="entry name" value="PROTEIN LONG AFTER FAR-RED 3"/>
    <property type="match status" value="1"/>
</dbReference>
<dbReference type="SUPFAM" id="SSF51338">
    <property type="entry name" value="Composite domain of metallo-dependent hydrolases"/>
    <property type="match status" value="1"/>
</dbReference>
<dbReference type="PANTHER" id="PTHR22642">
    <property type="entry name" value="IMIDAZOLONEPROPIONASE"/>
    <property type="match status" value="1"/>
</dbReference>